<dbReference type="SUPFAM" id="SSF47203">
    <property type="entry name" value="Acyl-CoA dehydrogenase C-terminal domain-like"/>
    <property type="match status" value="1"/>
</dbReference>
<reference evidence="9" key="2">
    <citation type="submission" date="2023-05" db="EMBL/GenBank/DDBJ databases">
        <authorList>
            <consortium name="Lawrence Berkeley National Laboratory"/>
            <person name="Steindorff A."/>
            <person name="Hensen N."/>
            <person name="Bonometti L."/>
            <person name="Westerberg I."/>
            <person name="Brannstrom I.O."/>
            <person name="Guillou S."/>
            <person name="Cros-Aarteil S."/>
            <person name="Calhoun S."/>
            <person name="Haridas S."/>
            <person name="Kuo A."/>
            <person name="Mondo S."/>
            <person name="Pangilinan J."/>
            <person name="Riley R."/>
            <person name="Labutti K."/>
            <person name="Andreopoulos B."/>
            <person name="Lipzen A."/>
            <person name="Chen C."/>
            <person name="Yanf M."/>
            <person name="Daum C."/>
            <person name="Ng V."/>
            <person name="Clum A."/>
            <person name="Ohm R."/>
            <person name="Martin F."/>
            <person name="Silar P."/>
            <person name="Natvig D."/>
            <person name="Lalanne C."/>
            <person name="Gautier V."/>
            <person name="Ament-Velasquez S.L."/>
            <person name="Kruys A."/>
            <person name="Hutchinson M.I."/>
            <person name="Powell A.J."/>
            <person name="Barry K."/>
            <person name="Miller A.N."/>
            <person name="Grigoriev I.V."/>
            <person name="Debuchy R."/>
            <person name="Gladieux P."/>
            <person name="Thoren M.H."/>
            <person name="Johannesson H."/>
        </authorList>
    </citation>
    <scope>NUCLEOTIDE SEQUENCE</scope>
    <source>
        <strain evidence="9">CBS 508.74</strain>
    </source>
</reference>
<sequence length="672" mass="73554">MEPSSANTGFIQKQPVIRNQFHDDASLQRITKLFLPQSILNQISPEVSKLGDEVLSQQIFDWVVDAERNQPYIRGDGRDAFGRPTSELVVGEGWRKLQEFGFKKGVVALNYDTDYGPYTRLVQFIRCHLWEASCANTLCPAAMQDGAARLLERHLYKNTGLSPTERQVFQNAYNHLTSRDPAKAWTSGQWMTERTGGSDVSRTETVAIYDPYPASSPPPLTDVAEQIPLGPWSISGFKWFSSATDSQMTILLAKTAPDKGLSCFLAPTRRHNPSLPSPTEGSPAGGSELNGVTISRLKRKFGTQSLPTAELELRGMRGWLVGEEGKGVREISTILTITRVHTSVSCMGYLGRSLGIARAFALVREVSGAGVAGGAQGGRVVLLLASHPLHMRTLASVTVEYHALMLLVYYTLFVLGLDERGPPQTSSSSSREDRIPLRPPPQELVSPLLRVLSSLHKAYTCHATPPLVHECMAALGGVGYLMNDESPQIGVARLFRDACVGAIWEGTTDVLAGDTVRALLKKRNPAGKRESECLQALDWFVQTFLGDVCTPDTDMEKEHALGRIRAEWEGLKKRIELAGTAEQLLPEARGVVFRIAEVLMAVLYALDAARNPGAEIEEMCRRYWAKKGFFEGGGCSWQARGGLEMDQAIVYGAGNVTAPGQVRGQGLRGSKL</sequence>
<evidence type="ECO:0000256" key="1">
    <source>
        <dbReference type="ARBA" id="ARBA00009347"/>
    </source>
</evidence>
<feature type="region of interest" description="Disordered" evidence="5">
    <location>
        <begin position="422"/>
        <end position="441"/>
    </location>
</feature>
<dbReference type="SUPFAM" id="SSF56645">
    <property type="entry name" value="Acyl-CoA dehydrogenase NM domain-like"/>
    <property type="match status" value="1"/>
</dbReference>
<feature type="domain" description="Acyl-CoA dehydrogenase/oxidase C-terminal" evidence="6">
    <location>
        <begin position="451"/>
        <end position="519"/>
    </location>
</feature>
<evidence type="ECO:0000256" key="4">
    <source>
        <dbReference type="RuleBase" id="RU362125"/>
    </source>
</evidence>
<evidence type="ECO:0000259" key="7">
    <source>
        <dbReference type="Pfam" id="PF02770"/>
    </source>
</evidence>
<keyword evidence="2 4" id="KW-0285">Flavoprotein</keyword>
<dbReference type="InterPro" id="IPR041504">
    <property type="entry name" value="AidB_N"/>
</dbReference>
<evidence type="ECO:0000256" key="5">
    <source>
        <dbReference type="SAM" id="MobiDB-lite"/>
    </source>
</evidence>
<name>A0AAN6TFQ7_9PEZI</name>
<dbReference type="Pfam" id="PF02770">
    <property type="entry name" value="Acyl-CoA_dh_M"/>
    <property type="match status" value="1"/>
</dbReference>
<dbReference type="InterPro" id="IPR036250">
    <property type="entry name" value="AcylCo_DH-like_C"/>
</dbReference>
<dbReference type="Proteomes" id="UP001302812">
    <property type="component" value="Unassembled WGS sequence"/>
</dbReference>
<dbReference type="EMBL" id="MU853339">
    <property type="protein sequence ID" value="KAK4113614.1"/>
    <property type="molecule type" value="Genomic_DNA"/>
</dbReference>
<accession>A0AAN6TFQ7</accession>
<dbReference type="Gene3D" id="1.20.140.10">
    <property type="entry name" value="Butyryl-CoA Dehydrogenase, subunit A, domain 3"/>
    <property type="match status" value="1"/>
</dbReference>
<feature type="domain" description="Adaptive response protein AidB N-terminal" evidence="8">
    <location>
        <begin position="18"/>
        <end position="154"/>
    </location>
</feature>
<comment type="caution">
    <text evidence="9">The sequence shown here is derived from an EMBL/GenBank/DDBJ whole genome shotgun (WGS) entry which is preliminary data.</text>
</comment>
<dbReference type="Gene3D" id="2.40.110.20">
    <property type="match status" value="1"/>
</dbReference>
<dbReference type="AlphaFoldDB" id="A0AAN6TFQ7"/>
<dbReference type="InterPro" id="IPR052904">
    <property type="entry name" value="Acyl-CoA_dehydrogenase-like"/>
</dbReference>
<dbReference type="GO" id="GO:0003995">
    <property type="term" value="F:acyl-CoA dehydrogenase activity"/>
    <property type="evidence" value="ECO:0007669"/>
    <property type="project" value="TreeGrafter"/>
</dbReference>
<comment type="cofactor">
    <cofactor evidence="4">
        <name>FAD</name>
        <dbReference type="ChEBI" id="CHEBI:57692"/>
    </cofactor>
</comment>
<dbReference type="PANTHER" id="PTHR42707">
    <property type="entry name" value="ACYL-COA DEHYDROGENASE"/>
    <property type="match status" value="1"/>
</dbReference>
<keyword evidence="4" id="KW-0560">Oxidoreductase</keyword>
<dbReference type="RefSeq" id="XP_064671184.1">
    <property type="nucleotide sequence ID" value="XM_064818550.1"/>
</dbReference>
<evidence type="ECO:0000256" key="2">
    <source>
        <dbReference type="ARBA" id="ARBA00022630"/>
    </source>
</evidence>
<dbReference type="InterPro" id="IPR009100">
    <property type="entry name" value="AcylCoA_DH/oxidase_NM_dom_sf"/>
</dbReference>
<reference evidence="9" key="1">
    <citation type="journal article" date="2023" name="Mol. Phylogenet. Evol.">
        <title>Genome-scale phylogeny and comparative genomics of the fungal order Sordariales.</title>
        <authorList>
            <person name="Hensen N."/>
            <person name="Bonometti L."/>
            <person name="Westerberg I."/>
            <person name="Brannstrom I.O."/>
            <person name="Guillou S."/>
            <person name="Cros-Aarteil S."/>
            <person name="Calhoun S."/>
            <person name="Haridas S."/>
            <person name="Kuo A."/>
            <person name="Mondo S."/>
            <person name="Pangilinan J."/>
            <person name="Riley R."/>
            <person name="LaButti K."/>
            <person name="Andreopoulos B."/>
            <person name="Lipzen A."/>
            <person name="Chen C."/>
            <person name="Yan M."/>
            <person name="Daum C."/>
            <person name="Ng V."/>
            <person name="Clum A."/>
            <person name="Steindorff A."/>
            <person name="Ohm R.A."/>
            <person name="Martin F."/>
            <person name="Silar P."/>
            <person name="Natvig D.O."/>
            <person name="Lalanne C."/>
            <person name="Gautier V."/>
            <person name="Ament-Velasquez S.L."/>
            <person name="Kruys A."/>
            <person name="Hutchinson M.I."/>
            <person name="Powell A.J."/>
            <person name="Barry K."/>
            <person name="Miller A.N."/>
            <person name="Grigoriev I.V."/>
            <person name="Debuchy R."/>
            <person name="Gladieux P."/>
            <person name="Hiltunen Thoren M."/>
            <person name="Johannesson H."/>
        </authorList>
    </citation>
    <scope>NUCLEOTIDE SEQUENCE</scope>
    <source>
        <strain evidence="9">CBS 508.74</strain>
    </source>
</reference>
<evidence type="ECO:0000259" key="6">
    <source>
        <dbReference type="Pfam" id="PF00441"/>
    </source>
</evidence>
<gene>
    <name evidence="9" type="ORF">N656DRAFT_828671</name>
</gene>
<organism evidence="9 10">
    <name type="scientific">Canariomyces notabilis</name>
    <dbReference type="NCBI Taxonomy" id="2074819"/>
    <lineage>
        <taxon>Eukaryota</taxon>
        <taxon>Fungi</taxon>
        <taxon>Dikarya</taxon>
        <taxon>Ascomycota</taxon>
        <taxon>Pezizomycotina</taxon>
        <taxon>Sordariomycetes</taxon>
        <taxon>Sordariomycetidae</taxon>
        <taxon>Sordariales</taxon>
        <taxon>Chaetomiaceae</taxon>
        <taxon>Canariomyces</taxon>
    </lineage>
</organism>
<dbReference type="InterPro" id="IPR006091">
    <property type="entry name" value="Acyl-CoA_Oxase/DH_mid-dom"/>
</dbReference>
<dbReference type="InterPro" id="IPR009075">
    <property type="entry name" value="AcylCo_DH/oxidase_C"/>
</dbReference>
<protein>
    <submittedName>
        <fullName evidence="9">Acyl-CoA dehydrogenase/oxidase C-terminal</fullName>
    </submittedName>
</protein>
<dbReference type="Pfam" id="PF00441">
    <property type="entry name" value="Acyl-CoA_dh_1"/>
    <property type="match status" value="1"/>
</dbReference>
<evidence type="ECO:0000313" key="9">
    <source>
        <dbReference type="EMBL" id="KAK4113614.1"/>
    </source>
</evidence>
<evidence type="ECO:0000256" key="3">
    <source>
        <dbReference type="ARBA" id="ARBA00022827"/>
    </source>
</evidence>
<keyword evidence="3 4" id="KW-0274">FAD</keyword>
<feature type="domain" description="Acyl-CoA oxidase/dehydrogenase middle" evidence="7">
    <location>
        <begin position="189"/>
        <end position="314"/>
    </location>
</feature>
<evidence type="ECO:0000259" key="8">
    <source>
        <dbReference type="Pfam" id="PF18158"/>
    </source>
</evidence>
<keyword evidence="10" id="KW-1185">Reference proteome</keyword>
<evidence type="ECO:0000313" key="10">
    <source>
        <dbReference type="Proteomes" id="UP001302812"/>
    </source>
</evidence>
<dbReference type="PANTHER" id="PTHR42707:SF2">
    <property type="entry name" value="ACD11 DEHYDROGENASE"/>
    <property type="match status" value="1"/>
</dbReference>
<proteinExistence type="inferred from homology"/>
<dbReference type="Pfam" id="PF18158">
    <property type="entry name" value="AidB_N"/>
    <property type="match status" value="1"/>
</dbReference>
<comment type="similarity">
    <text evidence="1 4">Belongs to the acyl-CoA dehydrogenase family.</text>
</comment>
<dbReference type="GeneID" id="89942676"/>